<evidence type="ECO:0000256" key="3">
    <source>
        <dbReference type="ARBA" id="ARBA00023125"/>
    </source>
</evidence>
<name>A0A1R1F223_9BACL</name>
<reference evidence="6 7" key="1">
    <citation type="submission" date="2016-11" db="EMBL/GenBank/DDBJ databases">
        <title>Paenibacillus species isolates.</title>
        <authorList>
            <person name="Beno S.M."/>
        </authorList>
    </citation>
    <scope>NUCLEOTIDE SEQUENCE [LARGE SCALE GENOMIC DNA]</scope>
    <source>
        <strain evidence="6 7">FSL R5-0378</strain>
    </source>
</reference>
<dbReference type="SUPFAM" id="SSF53850">
    <property type="entry name" value="Periplasmic binding protein-like II"/>
    <property type="match status" value="1"/>
</dbReference>
<dbReference type="Gene3D" id="1.10.10.10">
    <property type="entry name" value="Winged helix-like DNA-binding domain superfamily/Winged helix DNA-binding domain"/>
    <property type="match status" value="1"/>
</dbReference>
<sequence length="310" mass="34981">MHIPHRRYNISVMNETQIRLFVAVAETGSFTKAGQMMNMTQPAVSRAISSLESELGVTLLNRHPRNGVVLTDIGKRIVVTGREILLQYEKISQEVAAEKGLETGSIRVGAFPAAASFYYPKIVRAINDKYPNINIQMYEGTVEEVRHWLDELVVDVGFLIPPLNDLDTRLLRNEALHVVFRDDHRFRNYKEIRIQDLSDEPMLVCKGGYELPVMELFRAGGANLNVKHITTNYPTALNMINEGLGICIMSELSLQSVPEHVMSRELTPRAYRKLHLAVPSFKQASIAVRLFVDTAFRLFPPAAAHPDEQT</sequence>
<feature type="domain" description="HTH lysR-type" evidence="5">
    <location>
        <begin position="13"/>
        <end position="71"/>
    </location>
</feature>
<dbReference type="InterPro" id="IPR036388">
    <property type="entry name" value="WH-like_DNA-bd_sf"/>
</dbReference>
<dbReference type="STRING" id="297318.BK138_05720"/>
<evidence type="ECO:0000256" key="2">
    <source>
        <dbReference type="ARBA" id="ARBA00023015"/>
    </source>
</evidence>
<dbReference type="GO" id="GO:0005829">
    <property type="term" value="C:cytosol"/>
    <property type="evidence" value="ECO:0007669"/>
    <property type="project" value="TreeGrafter"/>
</dbReference>
<evidence type="ECO:0000259" key="5">
    <source>
        <dbReference type="PROSITE" id="PS50931"/>
    </source>
</evidence>
<dbReference type="InterPro" id="IPR050950">
    <property type="entry name" value="HTH-type_LysR_regulators"/>
</dbReference>
<keyword evidence="4" id="KW-0804">Transcription</keyword>
<dbReference type="PRINTS" id="PR00039">
    <property type="entry name" value="HTHLYSR"/>
</dbReference>
<organism evidence="6 7">
    <name type="scientific">Paenibacillus rhizosphaerae</name>
    <dbReference type="NCBI Taxonomy" id="297318"/>
    <lineage>
        <taxon>Bacteria</taxon>
        <taxon>Bacillati</taxon>
        <taxon>Bacillota</taxon>
        <taxon>Bacilli</taxon>
        <taxon>Bacillales</taxon>
        <taxon>Paenibacillaceae</taxon>
        <taxon>Paenibacillus</taxon>
    </lineage>
</organism>
<evidence type="ECO:0000313" key="7">
    <source>
        <dbReference type="Proteomes" id="UP000187172"/>
    </source>
</evidence>
<dbReference type="PANTHER" id="PTHR30419:SF24">
    <property type="entry name" value="HTH-TYPE TRANSCRIPTIONAL REGULATOR CZCR"/>
    <property type="match status" value="1"/>
</dbReference>
<dbReference type="CDD" id="cd05466">
    <property type="entry name" value="PBP2_LTTR_substrate"/>
    <property type="match status" value="1"/>
</dbReference>
<protein>
    <submittedName>
        <fullName evidence="6">LysR family transcriptional regulator</fullName>
    </submittedName>
</protein>
<gene>
    <name evidence="6" type="ORF">BK138_05720</name>
</gene>
<dbReference type="InterPro" id="IPR005119">
    <property type="entry name" value="LysR_subst-bd"/>
</dbReference>
<dbReference type="PROSITE" id="PS50931">
    <property type="entry name" value="HTH_LYSR"/>
    <property type="match status" value="1"/>
</dbReference>
<dbReference type="Pfam" id="PF00126">
    <property type="entry name" value="HTH_1"/>
    <property type="match status" value="1"/>
</dbReference>
<keyword evidence="2" id="KW-0805">Transcription regulation</keyword>
<keyword evidence="3" id="KW-0238">DNA-binding</keyword>
<evidence type="ECO:0000313" key="6">
    <source>
        <dbReference type="EMBL" id="OMF58062.1"/>
    </source>
</evidence>
<accession>A0A1R1F223</accession>
<dbReference type="PANTHER" id="PTHR30419">
    <property type="entry name" value="HTH-TYPE TRANSCRIPTIONAL REGULATOR YBHD"/>
    <property type="match status" value="1"/>
</dbReference>
<dbReference type="Gene3D" id="3.40.190.290">
    <property type="match status" value="1"/>
</dbReference>
<evidence type="ECO:0000256" key="4">
    <source>
        <dbReference type="ARBA" id="ARBA00023163"/>
    </source>
</evidence>
<dbReference type="InterPro" id="IPR036390">
    <property type="entry name" value="WH_DNA-bd_sf"/>
</dbReference>
<evidence type="ECO:0000256" key="1">
    <source>
        <dbReference type="ARBA" id="ARBA00009437"/>
    </source>
</evidence>
<dbReference type="AlphaFoldDB" id="A0A1R1F223"/>
<comment type="caution">
    <text evidence="6">The sequence shown here is derived from an EMBL/GenBank/DDBJ whole genome shotgun (WGS) entry which is preliminary data.</text>
</comment>
<dbReference type="EMBL" id="MRTP01000001">
    <property type="protein sequence ID" value="OMF58062.1"/>
    <property type="molecule type" value="Genomic_DNA"/>
</dbReference>
<dbReference type="SUPFAM" id="SSF46785">
    <property type="entry name" value="Winged helix' DNA-binding domain"/>
    <property type="match status" value="1"/>
</dbReference>
<dbReference type="GO" id="GO:0003700">
    <property type="term" value="F:DNA-binding transcription factor activity"/>
    <property type="evidence" value="ECO:0007669"/>
    <property type="project" value="InterPro"/>
</dbReference>
<dbReference type="FunFam" id="1.10.10.10:FF:000001">
    <property type="entry name" value="LysR family transcriptional regulator"/>
    <property type="match status" value="1"/>
</dbReference>
<dbReference type="InterPro" id="IPR000847">
    <property type="entry name" value="LysR_HTH_N"/>
</dbReference>
<proteinExistence type="inferred from homology"/>
<dbReference type="Pfam" id="PF03466">
    <property type="entry name" value="LysR_substrate"/>
    <property type="match status" value="1"/>
</dbReference>
<keyword evidence="7" id="KW-1185">Reference proteome</keyword>
<dbReference type="GO" id="GO:0003677">
    <property type="term" value="F:DNA binding"/>
    <property type="evidence" value="ECO:0007669"/>
    <property type="project" value="UniProtKB-KW"/>
</dbReference>
<comment type="similarity">
    <text evidence="1">Belongs to the LysR transcriptional regulatory family.</text>
</comment>
<dbReference type="Proteomes" id="UP000187172">
    <property type="component" value="Unassembled WGS sequence"/>
</dbReference>